<accession>A0A1N6QXI5</accession>
<name>A0A1N6QXI5_9SPIO</name>
<evidence type="ECO:0008006" key="3">
    <source>
        <dbReference type="Google" id="ProtNLM"/>
    </source>
</evidence>
<dbReference type="RefSeq" id="WP_076488232.1">
    <property type="nucleotide sequence ID" value="NZ_FTMS01000005.1"/>
</dbReference>
<evidence type="ECO:0000313" key="2">
    <source>
        <dbReference type="Proteomes" id="UP000186400"/>
    </source>
</evidence>
<evidence type="ECO:0000313" key="1">
    <source>
        <dbReference type="EMBL" id="SIQ21324.1"/>
    </source>
</evidence>
<dbReference type="Gene3D" id="1.10.150.650">
    <property type="match status" value="1"/>
</dbReference>
<dbReference type="OrthoDB" id="9804333at2"/>
<gene>
    <name evidence="1" type="ORF">SAMN05920897_10588</name>
</gene>
<dbReference type="STRING" id="159291.SAMN05920897_10588"/>
<dbReference type="SUPFAM" id="SSF89550">
    <property type="entry name" value="PHP domain-like"/>
    <property type="match status" value="1"/>
</dbReference>
<dbReference type="Proteomes" id="UP000186400">
    <property type="component" value="Unassembled WGS sequence"/>
</dbReference>
<proteinExistence type="predicted"/>
<protein>
    <recommendedName>
        <fullName evidence="3">PHP domain-containing protein</fullName>
    </recommendedName>
</protein>
<dbReference type="EMBL" id="FTMS01000005">
    <property type="protein sequence ID" value="SIQ21324.1"/>
    <property type="molecule type" value="Genomic_DNA"/>
</dbReference>
<reference evidence="1 2" key="1">
    <citation type="submission" date="2017-01" db="EMBL/GenBank/DDBJ databases">
        <authorList>
            <person name="Mah S.A."/>
            <person name="Swanson W.J."/>
            <person name="Moy G.W."/>
            <person name="Vacquier V.D."/>
        </authorList>
    </citation>
    <scope>NUCLEOTIDE SEQUENCE [LARGE SCALE GENOMIC DNA]</scope>
    <source>
        <strain evidence="1 2">ASpG1</strain>
    </source>
</reference>
<organism evidence="1 2">
    <name type="scientific">Alkalispirochaeta americana</name>
    <dbReference type="NCBI Taxonomy" id="159291"/>
    <lineage>
        <taxon>Bacteria</taxon>
        <taxon>Pseudomonadati</taxon>
        <taxon>Spirochaetota</taxon>
        <taxon>Spirochaetia</taxon>
        <taxon>Spirochaetales</taxon>
        <taxon>Spirochaetaceae</taxon>
        <taxon>Alkalispirochaeta</taxon>
    </lineage>
</organism>
<sequence>MTDIFDNLAALEQDGQAQRLQALSDLVSSRAGDLADRPCTEEVNNHIHTHYSFSPYSPAAAAFLARWSGLRAVGSVDHDSIGAARELVEAARIVGIGSTVGAELRVSFENTPFAKKRLNNPDSIGIAYMVLHGVPLPQVPGVEAFLAPLQDVRNERNRAQVERLNEILASRGLPKVDFDRHVLPLSWADRGGSVTERHILFALASLVEEHFGRGEKLVQALRGDFGLTLSPSQEEALLDRKNPHYRYDLLGAFKGHFVERFFIQPSRAECLPVEEVVAFGNEVGAVPAYAYLGDVGESPTGDKAAQAFEDAFLDELFLELPRIGFRAVTYMPPRNTPQQLKRVRELSECHGLMEISGVDINSSRQVFTCPEVMKPEFRHLITNTWGLIAHEKLSALDPRWGLFHQGNPLGSLSLPERIARYGEIARQSDLHRPEDLLEGAIAAFPALP</sequence>
<dbReference type="AlphaFoldDB" id="A0A1N6QXI5"/>
<dbReference type="InterPro" id="IPR016195">
    <property type="entry name" value="Pol/histidinol_Pase-like"/>
</dbReference>
<dbReference type="Gene3D" id="3.20.20.140">
    <property type="entry name" value="Metal-dependent hydrolases"/>
    <property type="match status" value="1"/>
</dbReference>
<keyword evidence="2" id="KW-1185">Reference proteome</keyword>